<dbReference type="PANTHER" id="PTHR48104">
    <property type="entry name" value="METACASPASE-4"/>
    <property type="match status" value="1"/>
</dbReference>
<dbReference type="PANTHER" id="PTHR48104:SF30">
    <property type="entry name" value="METACASPASE-1"/>
    <property type="match status" value="1"/>
</dbReference>
<dbReference type="InterPro" id="IPR011600">
    <property type="entry name" value="Pept_C14_caspase"/>
</dbReference>
<dbReference type="Gene3D" id="3.40.50.1460">
    <property type="match status" value="1"/>
</dbReference>
<protein>
    <recommendedName>
        <fullName evidence="2">Peptidase C14 caspase domain-containing protein</fullName>
    </recommendedName>
</protein>
<proteinExistence type="inferred from homology"/>
<reference evidence="3 4" key="1">
    <citation type="submission" date="2013-05" db="EMBL/GenBank/DDBJ databases">
        <title>Drechslerella stenobrocha genome reveals carnivorous origination and mechanical trapping mechanism of predatory fungi.</title>
        <authorList>
            <person name="Liu X."/>
            <person name="Zhang W."/>
            <person name="Liu K."/>
        </authorList>
    </citation>
    <scope>NUCLEOTIDE SEQUENCE [LARGE SCALE GENOMIC DNA]</scope>
    <source>
        <strain evidence="3 4">248</strain>
    </source>
</reference>
<evidence type="ECO:0000259" key="2">
    <source>
        <dbReference type="Pfam" id="PF00656"/>
    </source>
</evidence>
<evidence type="ECO:0000256" key="1">
    <source>
        <dbReference type="ARBA" id="ARBA00009005"/>
    </source>
</evidence>
<dbReference type="AlphaFoldDB" id="W7I6J8"/>
<sequence>MAKLLDLYGFSPECIKICNGERATRVGILQEWGDLNDRIQSLDNDPVILYYSGHGGLVQPITTEDLSAGLSPRQFIVPIDYNPSALEFSGVLDVELNHLLQGTTSKTANVTIILDCCHSGSMTRDPSLGDNAVQKSLDAIQYHSLVQHRDQHRLKYGGSSRDDPESNQDAVRIVAGTTDEKAWEYKVGTVWGGALTRALVRVLREAHEQGLRVPWRTTMARVRELVKLDIPTQHPHVEGPWSRLHFDTEVINDTGLSVSKVAGAVYINAGHLEQVYDGNEYSILPYGSTCFSEETEIARATVQKVVGFKAKVLLSPNVPIPGEGAVAFLRKLSLPKLPALISAGIPKAVREALEEEITTSKYLEVPNDNNPFVEFGYDDAESRIVLYDRHNVEIMSQQVPRSDNNSISATTFHGIFEQAEQMARAQHLVALKSLVSKTAMTTNLSIGIDAVENNETVRQINTDGTGQYYPEDRLCISLKNNGGERFYVSVFNVNVAGNIALVSHSHGAGINLEAGEEYEVGKDEFDDRVGLRISWPKGVPKLQPVVESLVLIKTDQPVALQHLEGSAGRNTDNEGSLLAQLTDILESGGSRDWGRAVSSSFTRYQIQVIKFTLGLERPTRGESIVDADSWEEHGGLQDRASGLFSLLQRNSNPFIWIINRHSEEITVVVSQYGPNRQLSEAGLEGSATGGGFNLAFTYWDGPATKKTLKPYSQGLKGAIGKFPVWKKRRGCGVITIFVGNQKTLFIENDLVQAGVLANFTGDPNLEVEPFDPTVVEGIGLATR</sequence>
<evidence type="ECO:0000313" key="4">
    <source>
        <dbReference type="Proteomes" id="UP000024837"/>
    </source>
</evidence>
<dbReference type="Proteomes" id="UP000024837">
    <property type="component" value="Unassembled WGS sequence"/>
</dbReference>
<organism evidence="3 4">
    <name type="scientific">Drechslerella stenobrocha 248</name>
    <dbReference type="NCBI Taxonomy" id="1043628"/>
    <lineage>
        <taxon>Eukaryota</taxon>
        <taxon>Fungi</taxon>
        <taxon>Dikarya</taxon>
        <taxon>Ascomycota</taxon>
        <taxon>Pezizomycotina</taxon>
        <taxon>Orbiliomycetes</taxon>
        <taxon>Orbiliales</taxon>
        <taxon>Orbiliaceae</taxon>
        <taxon>Drechslerella</taxon>
    </lineage>
</organism>
<dbReference type="GO" id="GO:0004197">
    <property type="term" value="F:cysteine-type endopeptidase activity"/>
    <property type="evidence" value="ECO:0007669"/>
    <property type="project" value="InterPro"/>
</dbReference>
<dbReference type="GO" id="GO:0006508">
    <property type="term" value="P:proteolysis"/>
    <property type="evidence" value="ECO:0007669"/>
    <property type="project" value="InterPro"/>
</dbReference>
<dbReference type="InterPro" id="IPR050452">
    <property type="entry name" value="Metacaspase"/>
</dbReference>
<comment type="similarity">
    <text evidence="1">Belongs to the peptidase C14B family.</text>
</comment>
<dbReference type="EMBL" id="KI966407">
    <property type="protein sequence ID" value="EWC47838.1"/>
    <property type="molecule type" value="Genomic_DNA"/>
</dbReference>
<gene>
    <name evidence="3" type="ORF">DRE_02720</name>
</gene>
<dbReference type="GO" id="GO:0005737">
    <property type="term" value="C:cytoplasm"/>
    <property type="evidence" value="ECO:0007669"/>
    <property type="project" value="TreeGrafter"/>
</dbReference>
<dbReference type="HOGENOM" id="CLU_018527_0_0_1"/>
<evidence type="ECO:0000313" key="3">
    <source>
        <dbReference type="EMBL" id="EWC47838.1"/>
    </source>
</evidence>
<dbReference type="OrthoDB" id="3223806at2759"/>
<feature type="domain" description="Peptidase C14 caspase" evidence="2">
    <location>
        <begin position="1"/>
        <end position="235"/>
    </location>
</feature>
<keyword evidence="4" id="KW-1185">Reference proteome</keyword>
<dbReference type="Pfam" id="PF00656">
    <property type="entry name" value="Peptidase_C14"/>
    <property type="match status" value="1"/>
</dbReference>
<accession>W7I6J8</accession>
<name>W7I6J8_9PEZI</name>